<dbReference type="Pfam" id="PF02518">
    <property type="entry name" value="HATPase_c"/>
    <property type="match status" value="1"/>
</dbReference>
<dbReference type="Pfam" id="PF00512">
    <property type="entry name" value="HisKA"/>
    <property type="match status" value="1"/>
</dbReference>
<evidence type="ECO:0000256" key="1">
    <source>
        <dbReference type="ARBA" id="ARBA00000085"/>
    </source>
</evidence>
<dbReference type="SUPFAM" id="SSF55874">
    <property type="entry name" value="ATPase domain of HSP90 chaperone/DNA topoisomerase II/histidine kinase"/>
    <property type="match status" value="1"/>
</dbReference>
<evidence type="ECO:0000313" key="10">
    <source>
        <dbReference type="EMBL" id="TMQ70223.1"/>
    </source>
</evidence>
<comment type="caution">
    <text evidence="10">The sequence shown here is derived from an EMBL/GenBank/DDBJ whole genome shotgun (WGS) entry which is preliminary data.</text>
</comment>
<keyword evidence="5 10" id="KW-0418">Kinase</keyword>
<dbReference type="InterPro" id="IPR005467">
    <property type="entry name" value="His_kinase_dom"/>
</dbReference>
<dbReference type="PANTHER" id="PTHR43711:SF26">
    <property type="entry name" value="SENSOR HISTIDINE KINASE RCSC"/>
    <property type="match status" value="1"/>
</dbReference>
<dbReference type="Gene3D" id="1.10.287.130">
    <property type="match status" value="1"/>
</dbReference>
<dbReference type="InterPro" id="IPR029016">
    <property type="entry name" value="GAF-like_dom_sf"/>
</dbReference>
<gene>
    <name evidence="10" type="ORF">E6K81_13125</name>
</gene>
<accession>A0A538U2Y8</accession>
<dbReference type="CDD" id="cd16922">
    <property type="entry name" value="HATPase_EvgS-ArcB-TorS-like"/>
    <property type="match status" value="1"/>
</dbReference>
<dbReference type="Proteomes" id="UP000319771">
    <property type="component" value="Unassembled WGS sequence"/>
</dbReference>
<dbReference type="SUPFAM" id="SSF55781">
    <property type="entry name" value="GAF domain-like"/>
    <property type="match status" value="1"/>
</dbReference>
<evidence type="ECO:0000256" key="3">
    <source>
        <dbReference type="ARBA" id="ARBA00022553"/>
    </source>
</evidence>
<keyword evidence="7" id="KW-0175">Coiled coil</keyword>
<dbReference type="PRINTS" id="PR00344">
    <property type="entry name" value="BCTRLSENSOR"/>
</dbReference>
<dbReference type="EMBL" id="VBPB01000241">
    <property type="protein sequence ID" value="TMQ70223.1"/>
    <property type="molecule type" value="Genomic_DNA"/>
</dbReference>
<evidence type="ECO:0000256" key="8">
    <source>
        <dbReference type="SAM" id="MobiDB-lite"/>
    </source>
</evidence>
<feature type="coiled-coil region" evidence="7">
    <location>
        <begin position="202"/>
        <end position="229"/>
    </location>
</feature>
<reference evidence="10 11" key="1">
    <citation type="journal article" date="2019" name="Nat. Microbiol.">
        <title>Mediterranean grassland soil C-N compound turnover is dependent on rainfall and depth, and is mediated by genomically divergent microorganisms.</title>
        <authorList>
            <person name="Diamond S."/>
            <person name="Andeer P.F."/>
            <person name="Li Z."/>
            <person name="Crits-Christoph A."/>
            <person name="Burstein D."/>
            <person name="Anantharaman K."/>
            <person name="Lane K.R."/>
            <person name="Thomas B.C."/>
            <person name="Pan C."/>
            <person name="Northen T.R."/>
            <person name="Banfield J.F."/>
        </authorList>
    </citation>
    <scope>NUCLEOTIDE SEQUENCE [LARGE SCALE GENOMIC DNA]</scope>
    <source>
        <strain evidence="10">WS_11</strain>
    </source>
</reference>
<evidence type="ECO:0000256" key="2">
    <source>
        <dbReference type="ARBA" id="ARBA00012438"/>
    </source>
</evidence>
<dbReference type="Gene3D" id="3.30.450.40">
    <property type="match status" value="1"/>
</dbReference>
<evidence type="ECO:0000256" key="5">
    <source>
        <dbReference type="ARBA" id="ARBA00022777"/>
    </source>
</evidence>
<keyword evidence="6" id="KW-0902">Two-component regulatory system</keyword>
<dbReference type="AlphaFoldDB" id="A0A538U2Y8"/>
<feature type="domain" description="Histidine kinase" evidence="9">
    <location>
        <begin position="229"/>
        <end position="450"/>
    </location>
</feature>
<dbReference type="InterPro" id="IPR050736">
    <property type="entry name" value="Sensor_HK_Regulatory"/>
</dbReference>
<dbReference type="InterPro" id="IPR004358">
    <property type="entry name" value="Sig_transdc_His_kin-like_C"/>
</dbReference>
<protein>
    <recommendedName>
        <fullName evidence="2">histidine kinase</fullName>
        <ecNumber evidence="2">2.7.13.3</ecNumber>
    </recommendedName>
</protein>
<dbReference type="InterPro" id="IPR003661">
    <property type="entry name" value="HisK_dim/P_dom"/>
</dbReference>
<feature type="region of interest" description="Disordered" evidence="8">
    <location>
        <begin position="1"/>
        <end position="24"/>
    </location>
</feature>
<evidence type="ECO:0000256" key="7">
    <source>
        <dbReference type="SAM" id="Coils"/>
    </source>
</evidence>
<organism evidence="10 11">
    <name type="scientific">Eiseniibacteriota bacterium</name>
    <dbReference type="NCBI Taxonomy" id="2212470"/>
    <lineage>
        <taxon>Bacteria</taxon>
        <taxon>Candidatus Eiseniibacteriota</taxon>
    </lineage>
</organism>
<keyword evidence="4" id="KW-0808">Transferase</keyword>
<proteinExistence type="predicted"/>
<dbReference type="InterPro" id="IPR036890">
    <property type="entry name" value="HATPase_C_sf"/>
</dbReference>
<sequence length="463" mass="49697">MSAEPARRPPPEDESSPASGRASDQGRIDHALHLAALREHSLLSLSELSQNLSASPDLFHMADLVLYNLMGRFGTAKAALWLLSSGDRTAVLIRAHGISQSLARATGAACEATLLRDAAVDLQPVPKSLIGEVFGTDAGILAERTAFEVMAVVTARETPIGLVALGPRIGGLDYASLEMSSLQASCSVLGTAIQNLNLHARMAGNNLELRRANDELKELARLKSELLSNVSHELRTPLTIIIGYLELLLDPLMSREREREIMPIVVAEARKLNDMVGRLLTLSASSQGKLVLQMETGDIGNSIRLFCEERRPLINSYLREFTWSIEPGLPPVRFDRTRFMQVVEALVENATKFTPQGTLLRVVVRQVPDGARTAVAIEVTDSGPGIAPERLPHVFESFQQGDGSATRTIGGMGIGLSYSRQLVEAMGGRIEVRSELGRGTTFTISLAGAGIGAPASGAGTPSR</sequence>
<dbReference type="SMART" id="SM00388">
    <property type="entry name" value="HisKA"/>
    <property type="match status" value="1"/>
</dbReference>
<dbReference type="PANTHER" id="PTHR43711">
    <property type="entry name" value="TWO-COMPONENT HISTIDINE KINASE"/>
    <property type="match status" value="1"/>
</dbReference>
<dbReference type="Gene3D" id="3.30.565.10">
    <property type="entry name" value="Histidine kinase-like ATPase, C-terminal domain"/>
    <property type="match status" value="1"/>
</dbReference>
<dbReference type="CDD" id="cd00082">
    <property type="entry name" value="HisKA"/>
    <property type="match status" value="1"/>
</dbReference>
<feature type="compositionally biased region" description="Basic and acidic residues" evidence="8">
    <location>
        <begin position="1"/>
        <end position="11"/>
    </location>
</feature>
<name>A0A538U2Y8_UNCEI</name>
<keyword evidence="3" id="KW-0597">Phosphoprotein</keyword>
<dbReference type="SUPFAM" id="SSF47384">
    <property type="entry name" value="Homodimeric domain of signal transducing histidine kinase"/>
    <property type="match status" value="1"/>
</dbReference>
<dbReference type="InterPro" id="IPR036097">
    <property type="entry name" value="HisK_dim/P_sf"/>
</dbReference>
<dbReference type="SMART" id="SM00387">
    <property type="entry name" value="HATPase_c"/>
    <property type="match status" value="1"/>
</dbReference>
<dbReference type="PROSITE" id="PS50109">
    <property type="entry name" value="HIS_KIN"/>
    <property type="match status" value="1"/>
</dbReference>
<evidence type="ECO:0000256" key="4">
    <source>
        <dbReference type="ARBA" id="ARBA00022679"/>
    </source>
</evidence>
<dbReference type="GO" id="GO:0000155">
    <property type="term" value="F:phosphorelay sensor kinase activity"/>
    <property type="evidence" value="ECO:0007669"/>
    <property type="project" value="InterPro"/>
</dbReference>
<evidence type="ECO:0000313" key="11">
    <source>
        <dbReference type="Proteomes" id="UP000319771"/>
    </source>
</evidence>
<dbReference type="InterPro" id="IPR003594">
    <property type="entry name" value="HATPase_dom"/>
</dbReference>
<evidence type="ECO:0000259" key="9">
    <source>
        <dbReference type="PROSITE" id="PS50109"/>
    </source>
</evidence>
<dbReference type="EC" id="2.7.13.3" evidence="2"/>
<comment type="catalytic activity">
    <reaction evidence="1">
        <text>ATP + protein L-histidine = ADP + protein N-phospho-L-histidine.</text>
        <dbReference type="EC" id="2.7.13.3"/>
    </reaction>
</comment>
<evidence type="ECO:0000256" key="6">
    <source>
        <dbReference type="ARBA" id="ARBA00023012"/>
    </source>
</evidence>